<dbReference type="InterPro" id="IPR005123">
    <property type="entry name" value="Oxoglu/Fe-dep_dioxygenase_dom"/>
</dbReference>
<dbReference type="Proteomes" id="UP000324897">
    <property type="component" value="Unassembled WGS sequence"/>
</dbReference>
<keyword evidence="4 5" id="KW-0408">Iron</keyword>
<dbReference type="OrthoDB" id="406156at2759"/>
<dbReference type="EMBL" id="RWGY01000044">
    <property type="protein sequence ID" value="TVU07477.1"/>
    <property type="molecule type" value="Genomic_DNA"/>
</dbReference>
<comment type="similarity">
    <text evidence="1 5">Belongs to the iron/ascorbate-dependent oxidoreductase family.</text>
</comment>
<sequence length="295" mass="32331">MVASSSLITQRRILLNSRNLVINQQVINHGVAAEVMSEMMSAAEEFFRLPAEEKMAHYSTDAKKFPRFHTSVGNAEEKVLYWRDCLKLVCYPLEQFRPQWPDKPAGLRTALEAYTTAVRAVALRLLHLTAAGLGLEEGRFDGELSGGPVLMNVNHYVPCPDPSLTMGLAPHCDPNLVTVLMDKGAAGLQARRNGGWVDVVALPGAFVVNFGHQMEAITNGCLRSGEHRVLTNARAARTSVVLPEMGCTVAPAPEMVSDGTPPMCRPYTYDEFVGVYTSETGDRDAVLAHFQTKRC</sequence>
<evidence type="ECO:0000256" key="3">
    <source>
        <dbReference type="ARBA" id="ARBA00023002"/>
    </source>
</evidence>
<keyword evidence="3 5" id="KW-0560">Oxidoreductase</keyword>
<keyword evidence="8" id="KW-1185">Reference proteome</keyword>
<protein>
    <recommendedName>
        <fullName evidence="6">Fe2OG dioxygenase domain-containing protein</fullName>
    </recommendedName>
</protein>
<reference evidence="7 8" key="1">
    <citation type="journal article" date="2019" name="Sci. Rep.">
        <title>A high-quality genome of Eragrostis curvula grass provides insights into Poaceae evolution and supports new strategies to enhance forage quality.</title>
        <authorList>
            <person name="Carballo J."/>
            <person name="Santos B.A.C.M."/>
            <person name="Zappacosta D."/>
            <person name="Garbus I."/>
            <person name="Selva J.P."/>
            <person name="Gallo C.A."/>
            <person name="Diaz A."/>
            <person name="Albertini E."/>
            <person name="Caccamo M."/>
            <person name="Echenique V."/>
        </authorList>
    </citation>
    <scope>NUCLEOTIDE SEQUENCE [LARGE SCALE GENOMIC DNA]</scope>
    <source>
        <strain evidence="8">cv. Victoria</strain>
        <tissue evidence="7">Leaf</tissue>
    </source>
</reference>
<dbReference type="Pfam" id="PF03171">
    <property type="entry name" value="2OG-FeII_Oxy"/>
    <property type="match status" value="1"/>
</dbReference>
<gene>
    <name evidence="7" type="ORF">EJB05_46800</name>
</gene>
<dbReference type="SUPFAM" id="SSF51197">
    <property type="entry name" value="Clavaminate synthase-like"/>
    <property type="match status" value="1"/>
</dbReference>
<proteinExistence type="inferred from homology"/>
<dbReference type="AlphaFoldDB" id="A0A5J9T8A0"/>
<name>A0A5J9T8A0_9POAL</name>
<dbReference type="PANTHER" id="PTHR47991">
    <property type="entry name" value="OXOGLUTARATE/IRON-DEPENDENT DIOXYGENASE"/>
    <property type="match status" value="1"/>
</dbReference>
<dbReference type="InterPro" id="IPR044861">
    <property type="entry name" value="IPNS-like_FE2OG_OXY"/>
</dbReference>
<evidence type="ECO:0000313" key="8">
    <source>
        <dbReference type="Proteomes" id="UP000324897"/>
    </source>
</evidence>
<organism evidence="7 8">
    <name type="scientific">Eragrostis curvula</name>
    <name type="common">weeping love grass</name>
    <dbReference type="NCBI Taxonomy" id="38414"/>
    <lineage>
        <taxon>Eukaryota</taxon>
        <taxon>Viridiplantae</taxon>
        <taxon>Streptophyta</taxon>
        <taxon>Embryophyta</taxon>
        <taxon>Tracheophyta</taxon>
        <taxon>Spermatophyta</taxon>
        <taxon>Magnoliopsida</taxon>
        <taxon>Liliopsida</taxon>
        <taxon>Poales</taxon>
        <taxon>Poaceae</taxon>
        <taxon>PACMAD clade</taxon>
        <taxon>Chloridoideae</taxon>
        <taxon>Eragrostideae</taxon>
        <taxon>Eragrostidinae</taxon>
        <taxon>Eragrostis</taxon>
    </lineage>
</organism>
<dbReference type="Gramene" id="TVU07477">
    <property type="protein sequence ID" value="TVU07477"/>
    <property type="gene ID" value="EJB05_46800"/>
</dbReference>
<evidence type="ECO:0000256" key="1">
    <source>
        <dbReference type="ARBA" id="ARBA00008056"/>
    </source>
</evidence>
<dbReference type="GO" id="GO:0046872">
    <property type="term" value="F:metal ion binding"/>
    <property type="evidence" value="ECO:0007669"/>
    <property type="project" value="UniProtKB-KW"/>
</dbReference>
<evidence type="ECO:0000256" key="4">
    <source>
        <dbReference type="ARBA" id="ARBA00023004"/>
    </source>
</evidence>
<dbReference type="InterPro" id="IPR050295">
    <property type="entry name" value="Plant_2OG-oxidoreductases"/>
</dbReference>
<evidence type="ECO:0000313" key="7">
    <source>
        <dbReference type="EMBL" id="TVU07477.1"/>
    </source>
</evidence>
<dbReference type="InterPro" id="IPR027443">
    <property type="entry name" value="IPNS-like_sf"/>
</dbReference>
<evidence type="ECO:0000256" key="2">
    <source>
        <dbReference type="ARBA" id="ARBA00022723"/>
    </source>
</evidence>
<evidence type="ECO:0000259" key="6">
    <source>
        <dbReference type="PROSITE" id="PS51471"/>
    </source>
</evidence>
<comment type="caution">
    <text evidence="7">The sequence shown here is derived from an EMBL/GenBank/DDBJ whole genome shotgun (WGS) entry which is preliminary data.</text>
</comment>
<feature type="domain" description="Fe2OG dioxygenase" evidence="6">
    <location>
        <begin position="147"/>
        <end position="246"/>
    </location>
</feature>
<dbReference type="Gene3D" id="2.60.120.330">
    <property type="entry name" value="B-lactam Antibiotic, Isopenicillin N Synthase, Chain"/>
    <property type="match status" value="1"/>
</dbReference>
<accession>A0A5J9T8A0</accession>
<evidence type="ECO:0000256" key="5">
    <source>
        <dbReference type="RuleBase" id="RU003682"/>
    </source>
</evidence>
<keyword evidence="2 5" id="KW-0479">Metal-binding</keyword>
<dbReference type="Pfam" id="PF14226">
    <property type="entry name" value="DIOX_N"/>
    <property type="match status" value="1"/>
</dbReference>
<feature type="non-terminal residue" evidence="7">
    <location>
        <position position="1"/>
    </location>
</feature>
<dbReference type="PROSITE" id="PS51471">
    <property type="entry name" value="FE2OG_OXY"/>
    <property type="match status" value="1"/>
</dbReference>
<dbReference type="GO" id="GO:0016491">
    <property type="term" value="F:oxidoreductase activity"/>
    <property type="evidence" value="ECO:0007669"/>
    <property type="project" value="UniProtKB-KW"/>
</dbReference>
<dbReference type="InterPro" id="IPR026992">
    <property type="entry name" value="DIOX_N"/>
</dbReference>